<dbReference type="AlphaFoldDB" id="A0A6M3ITK7"/>
<sequence>MNDEYEVKLVPPPPKEDITEIICHNCHKRVGEVATTKETQGTLIIHCDECGERVKVFMEGKILLTCNEKEEEE</sequence>
<name>A0A6M3ITK7_9ZZZZ</name>
<dbReference type="EMBL" id="MT141411">
    <property type="protein sequence ID" value="QJA60511.1"/>
    <property type="molecule type" value="Genomic_DNA"/>
</dbReference>
<reference evidence="1" key="1">
    <citation type="submission" date="2020-03" db="EMBL/GenBank/DDBJ databases">
        <title>The deep terrestrial virosphere.</title>
        <authorList>
            <person name="Holmfeldt K."/>
            <person name="Nilsson E."/>
            <person name="Simone D."/>
            <person name="Lopez-Fernandez M."/>
            <person name="Wu X."/>
            <person name="de Brujin I."/>
            <person name="Lundin D."/>
            <person name="Andersson A."/>
            <person name="Bertilsson S."/>
            <person name="Dopson M."/>
        </authorList>
    </citation>
    <scope>NUCLEOTIDE SEQUENCE</scope>
    <source>
        <strain evidence="1">MM415B01106</strain>
    </source>
</reference>
<organism evidence="1">
    <name type="scientific">viral metagenome</name>
    <dbReference type="NCBI Taxonomy" id="1070528"/>
    <lineage>
        <taxon>unclassified sequences</taxon>
        <taxon>metagenomes</taxon>
        <taxon>organismal metagenomes</taxon>
    </lineage>
</organism>
<gene>
    <name evidence="1" type="ORF">MM415B01106_0018</name>
</gene>
<protein>
    <submittedName>
        <fullName evidence="1">Uncharacterized protein</fullName>
    </submittedName>
</protein>
<accession>A0A6M3ITK7</accession>
<proteinExistence type="predicted"/>
<evidence type="ECO:0000313" key="1">
    <source>
        <dbReference type="EMBL" id="QJA60511.1"/>
    </source>
</evidence>